<dbReference type="Pfam" id="PF00535">
    <property type="entry name" value="Glycos_transf_2"/>
    <property type="match status" value="1"/>
</dbReference>
<dbReference type="PANTHER" id="PTHR43685:SF11">
    <property type="entry name" value="GLYCOSYLTRANSFERASE TAGX-RELATED"/>
    <property type="match status" value="1"/>
</dbReference>
<evidence type="ECO:0000313" key="2">
    <source>
        <dbReference type="EMBL" id="QHC62512.1"/>
    </source>
</evidence>
<sequence>MSAVRGHRSPVLPLSGPAPLVSVVIAAVDGASPTAALASVLAQRGVRLDVVVVTDADPVVEDERVRVLEVPAGLGTIAARNAGLALVRGESVLVLPSTDALTAGALERAAALLAAHPWVGAVHGDAEISVRPATAATGRVEWTLWSGADWIERTSRHGSDLLVDHAVLVRRSIADALGGYAEDLPRTADLDYGLRLAALGGIGRISGVVQTRCHPQPSSDPLAELRERRGTIEHFFASAGHDSSGRRAQGGDRRANAGRALAHEAMGRALRSRASARPEDQAEGARFASIAAECWPAVVDTAEWRRFVRAGERARRPLS</sequence>
<dbReference type="RefSeq" id="WP_159422519.1">
    <property type="nucleotide sequence ID" value="NZ_CP047180.1"/>
</dbReference>
<dbReference type="InterPro" id="IPR001173">
    <property type="entry name" value="Glyco_trans_2-like"/>
</dbReference>
<protein>
    <submittedName>
        <fullName evidence="2">Glycosyltransferase</fullName>
    </submittedName>
</protein>
<dbReference type="InterPro" id="IPR029044">
    <property type="entry name" value="Nucleotide-diphossugar_trans"/>
</dbReference>
<proteinExistence type="predicted"/>
<dbReference type="Gene3D" id="3.90.550.10">
    <property type="entry name" value="Spore Coat Polysaccharide Biosynthesis Protein SpsA, Chain A"/>
    <property type="match status" value="1"/>
</dbReference>
<reference evidence="3" key="1">
    <citation type="submission" date="2019-12" db="EMBL/GenBank/DDBJ databases">
        <title>Complete and draft genome sequences of new strains and members of some known species of the genus Rathayibacter isolated from plants.</title>
        <authorList>
            <person name="Tarlachkov S.V."/>
            <person name="Starodumova I.P."/>
            <person name="Dorofeeva L.V."/>
            <person name="Prisyazhnaya N.V."/>
            <person name="Leyn S."/>
            <person name="Zlamal J."/>
            <person name="Elan M."/>
            <person name="Osterman A.L."/>
            <person name="Nadler S."/>
            <person name="Subbotin S.A."/>
            <person name="Evtushenko L.I."/>
        </authorList>
    </citation>
    <scope>NUCLEOTIDE SEQUENCE [LARGE SCALE GENOMIC DNA]</scope>
    <source>
        <strain evidence="3">VKM Ac-2802</strain>
    </source>
</reference>
<dbReference type="SUPFAM" id="SSF53448">
    <property type="entry name" value="Nucleotide-diphospho-sugar transferases"/>
    <property type="match status" value="1"/>
</dbReference>
<gene>
    <name evidence="2" type="ORF">GSU69_07380</name>
</gene>
<accession>A0ABX6GYA3</accession>
<dbReference type="PANTHER" id="PTHR43685">
    <property type="entry name" value="GLYCOSYLTRANSFERASE"/>
    <property type="match status" value="1"/>
</dbReference>
<organism evidence="2 3">
    <name type="scientific">Rathayibacter festucae</name>
    <dbReference type="NCBI Taxonomy" id="110937"/>
    <lineage>
        <taxon>Bacteria</taxon>
        <taxon>Bacillati</taxon>
        <taxon>Actinomycetota</taxon>
        <taxon>Actinomycetes</taxon>
        <taxon>Micrococcales</taxon>
        <taxon>Microbacteriaceae</taxon>
        <taxon>Rathayibacter</taxon>
    </lineage>
</organism>
<evidence type="ECO:0000259" key="1">
    <source>
        <dbReference type="Pfam" id="PF00535"/>
    </source>
</evidence>
<dbReference type="EMBL" id="CP047180">
    <property type="protein sequence ID" value="QHC62512.1"/>
    <property type="molecule type" value="Genomic_DNA"/>
</dbReference>
<dbReference type="InterPro" id="IPR050834">
    <property type="entry name" value="Glycosyltransf_2"/>
</dbReference>
<name>A0ABX6GYA3_9MICO</name>
<feature type="domain" description="Glycosyltransferase 2-like" evidence="1">
    <location>
        <begin position="35"/>
        <end position="118"/>
    </location>
</feature>
<evidence type="ECO:0000313" key="3">
    <source>
        <dbReference type="Proteomes" id="UP000464597"/>
    </source>
</evidence>
<keyword evidence="3" id="KW-1185">Reference proteome</keyword>
<dbReference type="Proteomes" id="UP000464597">
    <property type="component" value="Chromosome"/>
</dbReference>